<reference evidence="2" key="1">
    <citation type="submission" date="2013-02" db="EMBL/GenBank/DDBJ databases">
        <authorList>
            <person name="Hughes D."/>
        </authorList>
    </citation>
    <scope>NUCLEOTIDE SEQUENCE</scope>
    <source>
        <strain>Durham</strain>
        <strain evidence="2">NC isolate 2 -- Noor lab</strain>
    </source>
</reference>
<dbReference type="EnsemblMetazoa" id="MESCA009378-RA">
    <property type="protein sequence ID" value="MESCA009378-PA"/>
    <property type="gene ID" value="MESCA009378"/>
</dbReference>
<dbReference type="HOGENOM" id="CLU_2111628_0_0_1"/>
<evidence type="ECO:0000313" key="1">
    <source>
        <dbReference type="EnsemblMetazoa" id="MESCA009378-PA"/>
    </source>
</evidence>
<dbReference type="Proteomes" id="UP000015102">
    <property type="component" value="Unassembled WGS sequence"/>
</dbReference>
<dbReference type="AlphaFoldDB" id="T1GZS3"/>
<reference evidence="1" key="2">
    <citation type="submission" date="2015-06" db="UniProtKB">
        <authorList>
            <consortium name="EnsemblMetazoa"/>
        </authorList>
    </citation>
    <scope>IDENTIFICATION</scope>
</reference>
<dbReference type="EMBL" id="CAQQ02385570">
    <property type="status" value="NOT_ANNOTATED_CDS"/>
    <property type="molecule type" value="Genomic_DNA"/>
</dbReference>
<dbReference type="EMBL" id="CAQQ02385571">
    <property type="status" value="NOT_ANNOTATED_CDS"/>
    <property type="molecule type" value="Genomic_DNA"/>
</dbReference>
<organism evidence="1 2">
    <name type="scientific">Megaselia scalaris</name>
    <name type="common">Humpbacked fly</name>
    <name type="synonym">Phora scalaris</name>
    <dbReference type="NCBI Taxonomy" id="36166"/>
    <lineage>
        <taxon>Eukaryota</taxon>
        <taxon>Metazoa</taxon>
        <taxon>Ecdysozoa</taxon>
        <taxon>Arthropoda</taxon>
        <taxon>Hexapoda</taxon>
        <taxon>Insecta</taxon>
        <taxon>Pterygota</taxon>
        <taxon>Neoptera</taxon>
        <taxon>Endopterygota</taxon>
        <taxon>Diptera</taxon>
        <taxon>Brachycera</taxon>
        <taxon>Muscomorpha</taxon>
        <taxon>Platypezoidea</taxon>
        <taxon>Phoridae</taxon>
        <taxon>Megaseliini</taxon>
        <taxon>Megaselia</taxon>
    </lineage>
</organism>
<evidence type="ECO:0000313" key="2">
    <source>
        <dbReference type="Proteomes" id="UP000015102"/>
    </source>
</evidence>
<proteinExistence type="predicted"/>
<accession>T1GZS3</accession>
<keyword evidence="2" id="KW-1185">Reference proteome</keyword>
<name>T1GZS3_MEGSC</name>
<sequence length="115" mass="13048">MTWKRYVNQAAKKYKICGQPEECITPEHFWCSCPGLSVKRMKFLKTNSINCLEEQKSIDGECKINFILNSAVIDRPQPTNHSSPLVGVAGLKSIKGWCGYLKFNLMMCGIRYGLL</sequence>
<protein>
    <submittedName>
        <fullName evidence="1">Uncharacterized protein</fullName>
    </submittedName>
</protein>